<dbReference type="Proteomes" id="UP001500552">
    <property type="component" value="Unassembled WGS sequence"/>
</dbReference>
<accession>A0ABP8LKH7</accession>
<name>A0ABP8LKH7_9BACT</name>
<protein>
    <recommendedName>
        <fullName evidence="4">Outer membrane protein beta-barrel domain-containing protein</fullName>
    </recommendedName>
</protein>
<evidence type="ECO:0000313" key="2">
    <source>
        <dbReference type="EMBL" id="GAA4430469.1"/>
    </source>
</evidence>
<keyword evidence="3" id="KW-1185">Reference proteome</keyword>
<evidence type="ECO:0008006" key="4">
    <source>
        <dbReference type="Google" id="ProtNLM"/>
    </source>
</evidence>
<feature type="chain" id="PRO_5045903262" description="Outer membrane protein beta-barrel domain-containing protein" evidence="1">
    <location>
        <begin position="26"/>
        <end position="228"/>
    </location>
</feature>
<reference evidence="3" key="1">
    <citation type="journal article" date="2019" name="Int. J. Syst. Evol. Microbiol.">
        <title>The Global Catalogue of Microorganisms (GCM) 10K type strain sequencing project: providing services to taxonomists for standard genome sequencing and annotation.</title>
        <authorList>
            <consortium name="The Broad Institute Genomics Platform"/>
            <consortium name="The Broad Institute Genome Sequencing Center for Infectious Disease"/>
            <person name="Wu L."/>
            <person name="Ma J."/>
        </authorList>
    </citation>
    <scope>NUCLEOTIDE SEQUENCE [LARGE SCALE GENOMIC DNA]</scope>
    <source>
        <strain evidence="3">JCM 17926</strain>
    </source>
</reference>
<organism evidence="2 3">
    <name type="scientific">Pontibacter saemangeumensis</name>
    <dbReference type="NCBI Taxonomy" id="1084525"/>
    <lineage>
        <taxon>Bacteria</taxon>
        <taxon>Pseudomonadati</taxon>
        <taxon>Bacteroidota</taxon>
        <taxon>Cytophagia</taxon>
        <taxon>Cytophagales</taxon>
        <taxon>Hymenobacteraceae</taxon>
        <taxon>Pontibacter</taxon>
    </lineage>
</organism>
<evidence type="ECO:0000313" key="3">
    <source>
        <dbReference type="Proteomes" id="UP001500552"/>
    </source>
</evidence>
<sequence length="228" mass="24765">MHLLFDMKKLLLLLIHFGCGTAAMSQDSAPFASHLLFSVGPALPLGSFSSTSFDREYPAFADVGTFIQLNYTQSLKPHIALGATAGYRRNPFLEEEFAAPGDELVQELKSKPWQTGYVLADVQVQAPLGRNGMAFIRGSAGGAFIRAASLQVQTPYGTISRSSDKRVTPTFGATTGLKGEQNRIVIGIETSLLFMRPSLEVKNQQGATDQFHQPMNSANFSLSVGYRL</sequence>
<gene>
    <name evidence="2" type="ORF">GCM10023188_17160</name>
</gene>
<comment type="caution">
    <text evidence="2">The sequence shown here is derived from an EMBL/GenBank/DDBJ whole genome shotgun (WGS) entry which is preliminary data.</text>
</comment>
<keyword evidence="1" id="KW-0732">Signal</keyword>
<proteinExistence type="predicted"/>
<evidence type="ECO:0000256" key="1">
    <source>
        <dbReference type="SAM" id="SignalP"/>
    </source>
</evidence>
<dbReference type="EMBL" id="BAABHC010000006">
    <property type="protein sequence ID" value="GAA4430469.1"/>
    <property type="molecule type" value="Genomic_DNA"/>
</dbReference>
<feature type="signal peptide" evidence="1">
    <location>
        <begin position="1"/>
        <end position="25"/>
    </location>
</feature>